<dbReference type="EMBL" id="AHKH01000001">
    <property type="protein sequence ID" value="EHQ64392.1"/>
    <property type="molecule type" value="Genomic_DNA"/>
</dbReference>
<dbReference type="STRING" id="1131935.PDENDC454_00720"/>
<protein>
    <submittedName>
        <fullName evidence="1">Histone acetyltransferase</fullName>
    </submittedName>
</protein>
<comment type="caution">
    <text evidence="1">The sequence shown here is derived from an EMBL/GenBank/DDBJ whole genome shotgun (WGS) entry which is preliminary data.</text>
</comment>
<evidence type="ECO:0000313" key="1">
    <source>
        <dbReference type="EMBL" id="EHQ64392.1"/>
    </source>
</evidence>
<name>H3S9E4_9BACL</name>
<dbReference type="AlphaFoldDB" id="H3S9E4"/>
<accession>H3S9E4</accession>
<dbReference type="Proteomes" id="UP000003900">
    <property type="component" value="Unassembled WGS sequence"/>
</dbReference>
<organism evidence="1 2">
    <name type="scientific">Paenibacillus dendritiformis C454</name>
    <dbReference type="NCBI Taxonomy" id="1131935"/>
    <lineage>
        <taxon>Bacteria</taxon>
        <taxon>Bacillati</taxon>
        <taxon>Bacillota</taxon>
        <taxon>Bacilli</taxon>
        <taxon>Bacillales</taxon>
        <taxon>Paenibacillaceae</taxon>
        <taxon>Paenibacillus</taxon>
    </lineage>
</organism>
<dbReference type="GO" id="GO:0016740">
    <property type="term" value="F:transferase activity"/>
    <property type="evidence" value="ECO:0007669"/>
    <property type="project" value="UniProtKB-KW"/>
</dbReference>
<sequence length="49" mass="5267">MSIKEPSISKYVEGWGREGDLGYIAENAKGGPKGSITMLAQVKEINISI</sequence>
<evidence type="ECO:0000313" key="2">
    <source>
        <dbReference type="Proteomes" id="UP000003900"/>
    </source>
</evidence>
<proteinExistence type="predicted"/>
<keyword evidence="2" id="KW-1185">Reference proteome</keyword>
<gene>
    <name evidence="1" type="ORF">PDENDC454_00720</name>
</gene>
<dbReference type="PATRIC" id="fig|1131935.3.peg.137"/>
<keyword evidence="1" id="KW-0808">Transferase</keyword>
<reference evidence="1 2" key="1">
    <citation type="journal article" date="2012" name="J. Bacteriol.">
        <title>Genome Sequence of the Pattern-Forming Social Bacterium Paenibacillus dendritiformis C454 Chiral Morphotype.</title>
        <authorList>
            <person name="Sirota-Madi A."/>
            <person name="Olender T."/>
            <person name="Helman Y."/>
            <person name="Brainis I."/>
            <person name="Finkelshtein A."/>
            <person name="Roth D."/>
            <person name="Hagai E."/>
            <person name="Leshkowitz D."/>
            <person name="Brodsky L."/>
            <person name="Galatenko V."/>
            <person name="Nikolaev V."/>
            <person name="Gutnick D.L."/>
            <person name="Lancet D."/>
            <person name="Ben-Jacob E."/>
        </authorList>
    </citation>
    <scope>NUCLEOTIDE SEQUENCE [LARGE SCALE GENOMIC DNA]</scope>
    <source>
        <strain evidence="1 2">C454</strain>
    </source>
</reference>